<dbReference type="EMBL" id="KI545873">
    <property type="protein sequence ID" value="EST06089.1"/>
    <property type="molecule type" value="Genomic_DNA"/>
</dbReference>
<gene>
    <name evidence="2" type="ORF">PSEUBRA_SCAF3g03595</name>
</gene>
<evidence type="ECO:0000256" key="1">
    <source>
        <dbReference type="SAM" id="MobiDB-lite"/>
    </source>
</evidence>
<dbReference type="AlphaFoldDB" id="V5EV94"/>
<organism evidence="2 3">
    <name type="scientific">Kalmanozyma brasiliensis (strain GHG001)</name>
    <name type="common">Yeast</name>
    <name type="synonym">Pseudozyma brasiliensis</name>
    <dbReference type="NCBI Taxonomy" id="1365824"/>
    <lineage>
        <taxon>Eukaryota</taxon>
        <taxon>Fungi</taxon>
        <taxon>Dikarya</taxon>
        <taxon>Basidiomycota</taxon>
        <taxon>Ustilaginomycotina</taxon>
        <taxon>Ustilaginomycetes</taxon>
        <taxon>Ustilaginales</taxon>
        <taxon>Ustilaginaceae</taxon>
        <taxon>Kalmanozyma</taxon>
    </lineage>
</organism>
<sequence length="146" mass="15857">MLSFFRKTKSTISSSVMTNANTSETTLVPATKTGKRKTPRQTQPYQAEFTGMGGFGGMPNFLEPPVAAVKMVPAQPFKSTPRASFVDDRVSVLKGMFQPPRVQSGRESFDTLATTVAAPASSSSTSPQRKLLKQHKAFFNNSFSNT</sequence>
<dbReference type="HOGENOM" id="CLU_127249_0_0_1"/>
<proteinExistence type="predicted"/>
<name>V5EV94_KALBG</name>
<dbReference type="Proteomes" id="UP000019377">
    <property type="component" value="Unassembled WGS sequence"/>
</dbReference>
<reference evidence="3" key="1">
    <citation type="journal article" date="2013" name="Genome Announc.">
        <title>Draft genome sequence of Pseudozyma brasiliensis sp. nov. strain GHG001, a high producer of endo-1,4-xylanase isolated from an insect pest of sugarcane.</title>
        <authorList>
            <person name="Oliveira J.V.D.C."/>
            <person name="dos Santos R.A.C."/>
            <person name="Borges T.A."/>
            <person name="Riano-Pachon D.M."/>
            <person name="Goldman G.H."/>
        </authorList>
    </citation>
    <scope>NUCLEOTIDE SEQUENCE [LARGE SCALE GENOMIC DNA]</scope>
    <source>
        <strain evidence="3">GHG001</strain>
    </source>
</reference>
<dbReference type="OrthoDB" id="2556238at2759"/>
<evidence type="ECO:0000313" key="3">
    <source>
        <dbReference type="Proteomes" id="UP000019377"/>
    </source>
</evidence>
<keyword evidence="3" id="KW-1185">Reference proteome</keyword>
<evidence type="ECO:0000313" key="2">
    <source>
        <dbReference type="EMBL" id="EST06089.1"/>
    </source>
</evidence>
<feature type="region of interest" description="Disordered" evidence="1">
    <location>
        <begin position="23"/>
        <end position="50"/>
    </location>
</feature>
<accession>V5EV94</accession>
<protein>
    <submittedName>
        <fullName evidence="2">Uncharacterized protein</fullName>
    </submittedName>
</protein>